<dbReference type="Pfam" id="PF08924">
    <property type="entry name" value="Rv2525c_GlyHyd-like"/>
    <property type="match status" value="1"/>
</dbReference>
<gene>
    <name evidence="3" type="ORF">GCM10009787_37520</name>
</gene>
<evidence type="ECO:0000313" key="4">
    <source>
        <dbReference type="Proteomes" id="UP001501391"/>
    </source>
</evidence>
<name>A0ABN3BLZ1_9ACTN</name>
<dbReference type="InterPro" id="IPR017853">
    <property type="entry name" value="GH"/>
</dbReference>
<dbReference type="EMBL" id="BAAAOQ010000012">
    <property type="protein sequence ID" value="GAA2197751.1"/>
    <property type="molecule type" value="Genomic_DNA"/>
</dbReference>
<protein>
    <recommendedName>
        <fullName evidence="2">Rv2525c-like glycoside hydrolase-like domain-containing protein</fullName>
    </recommendedName>
</protein>
<evidence type="ECO:0000256" key="1">
    <source>
        <dbReference type="SAM" id="MobiDB-lite"/>
    </source>
</evidence>
<reference evidence="3 4" key="1">
    <citation type="journal article" date="2019" name="Int. J. Syst. Evol. Microbiol.">
        <title>The Global Catalogue of Microorganisms (GCM) 10K type strain sequencing project: providing services to taxonomists for standard genome sequencing and annotation.</title>
        <authorList>
            <consortium name="The Broad Institute Genomics Platform"/>
            <consortium name="The Broad Institute Genome Sequencing Center for Infectious Disease"/>
            <person name="Wu L."/>
            <person name="Ma J."/>
        </authorList>
    </citation>
    <scope>NUCLEOTIDE SEQUENCE [LARGE SCALE GENOMIC DNA]</scope>
    <source>
        <strain evidence="3 4">JCM 14924</strain>
    </source>
</reference>
<proteinExistence type="predicted"/>
<evidence type="ECO:0000313" key="3">
    <source>
        <dbReference type="EMBL" id="GAA2197751.1"/>
    </source>
</evidence>
<keyword evidence="4" id="KW-1185">Reference proteome</keyword>
<feature type="domain" description="Rv2525c-like glycoside hydrolase-like" evidence="2">
    <location>
        <begin position="55"/>
        <end position="215"/>
    </location>
</feature>
<sequence length="258" mass="28094">MAFAGIDRSAYPGNAFMAGLMTHTNLLWTGFYLAPAPSHPEASWMERRADLRAMGPGWGIAPVYVGQQHPSGPGSHTLTAAQGKKDARDAAKLADKAGFTDVWEKTLPGAPRIYLDIEIGGNLPANFLAYVNAWCEVIRSNETAYLPAVYCSFKDTGAQLLAANPDLTVWAFNINQFLHHHDQALVAPDKFRVPEPTQSGFAQATAWQWIQGFASITTKLPDGSTKTVANWDLDSSDAPDPSHPARQWDADANTWVVT</sequence>
<evidence type="ECO:0000259" key="2">
    <source>
        <dbReference type="Pfam" id="PF08924"/>
    </source>
</evidence>
<organism evidence="3 4">
    <name type="scientific">Streptomyces bangladeshensis</name>
    <dbReference type="NCBI Taxonomy" id="295352"/>
    <lineage>
        <taxon>Bacteria</taxon>
        <taxon>Bacillati</taxon>
        <taxon>Actinomycetota</taxon>
        <taxon>Actinomycetes</taxon>
        <taxon>Kitasatosporales</taxon>
        <taxon>Streptomycetaceae</taxon>
        <taxon>Streptomyces</taxon>
    </lineage>
</organism>
<dbReference type="Proteomes" id="UP001501391">
    <property type="component" value="Unassembled WGS sequence"/>
</dbReference>
<dbReference type="InterPro" id="IPR015020">
    <property type="entry name" value="Rv2525c-like_Glyco_Hydro-like"/>
</dbReference>
<comment type="caution">
    <text evidence="3">The sequence shown here is derived from an EMBL/GenBank/DDBJ whole genome shotgun (WGS) entry which is preliminary data.</text>
</comment>
<accession>A0ABN3BLZ1</accession>
<dbReference type="Gene3D" id="3.20.20.80">
    <property type="entry name" value="Glycosidases"/>
    <property type="match status" value="1"/>
</dbReference>
<dbReference type="SUPFAM" id="SSF51445">
    <property type="entry name" value="(Trans)glycosidases"/>
    <property type="match status" value="1"/>
</dbReference>
<dbReference type="RefSeq" id="WP_189397372.1">
    <property type="nucleotide sequence ID" value="NZ_BAAAOQ010000012.1"/>
</dbReference>
<feature type="region of interest" description="Disordered" evidence="1">
    <location>
        <begin position="235"/>
        <end position="258"/>
    </location>
</feature>